<evidence type="ECO:0000313" key="2">
    <source>
        <dbReference type="Proteomes" id="UP000003558"/>
    </source>
</evidence>
<dbReference type="Proteomes" id="UP000003558">
    <property type="component" value="Unassembled WGS sequence"/>
</dbReference>
<dbReference type="NCBIfam" id="NF045477">
    <property type="entry name" value="LPO_1073_dom"/>
    <property type="match status" value="1"/>
</dbReference>
<gene>
    <name evidence="1" type="ORF">GOALK_016_01380</name>
</gene>
<name>F9VQX6_9ACTN</name>
<comment type="caution">
    <text evidence="1">The sequence shown here is derived from an EMBL/GenBank/DDBJ whole genome shotgun (WGS) entry which is preliminary data.</text>
</comment>
<dbReference type="EMBL" id="BACI01000016">
    <property type="protein sequence ID" value="GAA11015.1"/>
    <property type="molecule type" value="Genomic_DNA"/>
</dbReference>
<protein>
    <submittedName>
        <fullName evidence="1">Uncharacterized protein</fullName>
    </submittedName>
</protein>
<dbReference type="InterPro" id="IPR053773">
    <property type="entry name" value="Vpar_1526-like"/>
</dbReference>
<sequence>MSRETSQSAGGGSQQYGAGQDINLSNVGNTFNIYGQGISREEAAGICREVLHMSMPDITAAALEDFSERGERLTLAVLERVIARDPKLLNRFSEPRIQIALSAAQKGYGETGDEDLGALLANLVSEMISEPVRTHREQLLRQCVDLAPKLSLLQLNGIAVVARLTLKYYPNIVDPQTLLGALDEGLRPYYGSIPSDYLEYEYMQALGVWSERQVTAEAFGGKYTAYTVIHGSHRHSMCKPFRLDELPPEIVIAELAGLIQLTSPDSDLHLPSPALADDILESKRRDGFMGASREKKELTSRDRFADFVRKRSIDEDEFESVAKDSFPELAEFLETLTTSGALRFRLGAVGMMLADQELAIRDPEGKAPMSGYFVIDTNVNNGSRESGTSTTDD</sequence>
<dbReference type="eggNOG" id="ENOG502Z9S5">
    <property type="taxonomic scope" value="Bacteria"/>
</dbReference>
<evidence type="ECO:0000313" key="1">
    <source>
        <dbReference type="EMBL" id="GAA11015.1"/>
    </source>
</evidence>
<reference evidence="1 2" key="1">
    <citation type="submission" date="2011-05" db="EMBL/GenBank/DDBJ databases">
        <title>Whole genome shotgun sequence of Gordonia alkanivorans NBRC 16433.</title>
        <authorList>
            <person name="Hosoyama A."/>
            <person name="Nakamura S."/>
            <person name="Takarada H."/>
            <person name="Tsuchikane K."/>
            <person name="Yamazaki S."/>
            <person name="Fujita N."/>
        </authorList>
    </citation>
    <scope>NUCLEOTIDE SEQUENCE [LARGE SCALE GENOMIC DNA]</scope>
    <source>
        <strain evidence="1 2">NBRC 16433</strain>
    </source>
</reference>
<accession>F9VQX6</accession>
<proteinExistence type="predicted"/>
<dbReference type="AlphaFoldDB" id="F9VQX6"/>
<organism evidence="1 2">
    <name type="scientific">Gordonia alkanivorans NBRC 16433</name>
    <dbReference type="NCBI Taxonomy" id="1027371"/>
    <lineage>
        <taxon>Bacteria</taxon>
        <taxon>Bacillati</taxon>
        <taxon>Actinomycetota</taxon>
        <taxon>Actinomycetes</taxon>
        <taxon>Mycobacteriales</taxon>
        <taxon>Gordoniaceae</taxon>
        <taxon>Gordonia</taxon>
    </lineage>
</organism>
<dbReference type="RefSeq" id="WP_006357190.1">
    <property type="nucleotide sequence ID" value="NZ_BACI01000016.1"/>
</dbReference>